<keyword evidence="2" id="KW-1133">Transmembrane helix</keyword>
<dbReference type="EMBL" id="MN738876">
    <property type="protein sequence ID" value="QHT29309.1"/>
    <property type="molecule type" value="Genomic_DNA"/>
</dbReference>
<protein>
    <submittedName>
        <fullName evidence="3">Uncharacterized protein</fullName>
    </submittedName>
</protein>
<dbReference type="AlphaFoldDB" id="A0A6C0ELY6"/>
<organism evidence="3">
    <name type="scientific">viral metagenome</name>
    <dbReference type="NCBI Taxonomy" id="1070528"/>
    <lineage>
        <taxon>unclassified sequences</taxon>
        <taxon>metagenomes</taxon>
        <taxon>organismal metagenomes</taxon>
    </lineage>
</organism>
<evidence type="ECO:0000256" key="2">
    <source>
        <dbReference type="SAM" id="Phobius"/>
    </source>
</evidence>
<sequence>MDEAGDFDRIADLLDALVDATKESEDAARAAFQDLKEELDLKGITVDEFAKSDDGHWTMKGPNGDIDVEDYQDDKLNGRLEDAYKPIFGDALDTDAGKELLDKSQQAFDDSPRGKFRAAVDDWGKFGKDSGFDGCCDNYDDFMNKARANGWDIDGAEKQFMDAKSRLVDEVNEGAGPEPDPDAPKAEKEAWSDKVSQVMRDAMGWLEEKCKWLADMIKDNWLKLVVLFLIVLAAKDLYDFVKGVESAMSGCFSTTSDGKKCKVRALTCNDNDLQPQESIISSAAECDTCTDVLCQDFIDASNSAGYWLPLKLSDACACNPNATDATCEKDPQNCYPGSYDVDATSLYNDCGGKNPGACPVQPNSYQCKQNGQVITSGVPACKNASGCVPRCVGCANSQGDDCSEWCSGKIMKTAKGQSLGCNKCNFGCAVGATFGHFFSLPSGLWNDIKKVLVWIIIGLLVLIIGGWIIKKLLGWGEKEVEGGSESHTGERHVDIDVNVRHK</sequence>
<proteinExistence type="predicted"/>
<accession>A0A6C0ELY6</accession>
<feature type="compositionally biased region" description="Basic and acidic residues" evidence="1">
    <location>
        <begin position="182"/>
        <end position="191"/>
    </location>
</feature>
<evidence type="ECO:0000313" key="3">
    <source>
        <dbReference type="EMBL" id="QHT29309.1"/>
    </source>
</evidence>
<keyword evidence="2" id="KW-0472">Membrane</keyword>
<feature type="transmembrane region" description="Helical" evidence="2">
    <location>
        <begin position="451"/>
        <end position="469"/>
    </location>
</feature>
<keyword evidence="2" id="KW-0812">Transmembrane</keyword>
<feature type="region of interest" description="Disordered" evidence="1">
    <location>
        <begin position="171"/>
        <end position="191"/>
    </location>
</feature>
<reference evidence="3" key="1">
    <citation type="journal article" date="2020" name="Nature">
        <title>Giant virus diversity and host interactions through global metagenomics.</title>
        <authorList>
            <person name="Schulz F."/>
            <person name="Roux S."/>
            <person name="Paez-Espino D."/>
            <person name="Jungbluth S."/>
            <person name="Walsh D.A."/>
            <person name="Denef V.J."/>
            <person name="McMahon K.D."/>
            <person name="Konstantinidis K.T."/>
            <person name="Eloe-Fadrosh E.A."/>
            <person name="Kyrpides N.C."/>
            <person name="Woyke T."/>
        </authorList>
    </citation>
    <scope>NUCLEOTIDE SEQUENCE</scope>
    <source>
        <strain evidence="3">GVMAG-M-3300005589-24</strain>
    </source>
</reference>
<name>A0A6C0ELY6_9ZZZZ</name>
<evidence type="ECO:0000256" key="1">
    <source>
        <dbReference type="SAM" id="MobiDB-lite"/>
    </source>
</evidence>